<dbReference type="GO" id="GO:0009736">
    <property type="term" value="P:cytokinin-activated signaling pathway"/>
    <property type="evidence" value="ECO:0007669"/>
    <property type="project" value="InterPro"/>
</dbReference>
<evidence type="ECO:0000256" key="22">
    <source>
        <dbReference type="PROSITE-ProRule" id="PRU00175"/>
    </source>
</evidence>
<comment type="catalytic activity">
    <reaction evidence="1">
        <text>S-ubiquitinyl-[E2 ubiquitin-conjugating enzyme]-L-cysteine + [acceptor protein]-L-lysine = [E2 ubiquitin-conjugating enzyme]-L-cysteine + N(6)-ubiquitinyl-[acceptor protein]-L-lysine.</text>
        <dbReference type="EC" id="2.3.2.27"/>
    </reaction>
</comment>
<dbReference type="GO" id="GO:0016020">
    <property type="term" value="C:membrane"/>
    <property type="evidence" value="ECO:0007669"/>
    <property type="project" value="UniProtKB-SubCell"/>
</dbReference>
<evidence type="ECO:0000256" key="16">
    <source>
        <dbReference type="ARBA" id="ARBA00023108"/>
    </source>
</evidence>
<evidence type="ECO:0000256" key="8">
    <source>
        <dbReference type="ARBA" id="ARBA00022692"/>
    </source>
</evidence>
<keyword evidence="15" id="KW-0805">Transcription regulation</keyword>
<comment type="similarity">
    <text evidence="5">Belongs to the ARR-like family.</text>
</comment>
<evidence type="ECO:0000256" key="18">
    <source>
        <dbReference type="ARBA" id="ARBA00023163"/>
    </source>
</evidence>
<gene>
    <name evidence="28" type="ORF">POM88_025847</name>
</gene>
<evidence type="ECO:0000256" key="19">
    <source>
        <dbReference type="ARBA" id="ARBA00023242"/>
    </source>
</evidence>
<dbReference type="InterPro" id="IPR011006">
    <property type="entry name" value="CheY-like_superfamily"/>
</dbReference>
<dbReference type="Pfam" id="PF00072">
    <property type="entry name" value="Response_reg"/>
    <property type="match status" value="1"/>
</dbReference>
<keyword evidence="7" id="KW-0808">Transferase</keyword>
<keyword evidence="19 23" id="KW-0539">Nucleus</keyword>
<evidence type="ECO:0000256" key="3">
    <source>
        <dbReference type="ARBA" id="ARBA00004167"/>
    </source>
</evidence>
<dbReference type="Pfam" id="PF06203">
    <property type="entry name" value="CCT"/>
    <property type="match status" value="1"/>
</dbReference>
<dbReference type="InterPro" id="IPR001789">
    <property type="entry name" value="Sig_transdc_resp-reg_receiver"/>
</dbReference>
<evidence type="ECO:0000256" key="9">
    <source>
        <dbReference type="ARBA" id="ARBA00022723"/>
    </source>
</evidence>
<evidence type="ECO:0000256" key="11">
    <source>
        <dbReference type="ARBA" id="ARBA00022786"/>
    </source>
</evidence>
<comment type="similarity">
    <text evidence="20">Belongs to the RING-type zinc finger family. ATL subfamily.</text>
</comment>
<keyword evidence="29" id="KW-1185">Reference proteome</keyword>
<dbReference type="SUPFAM" id="SSF52172">
    <property type="entry name" value="CheY-like"/>
    <property type="match status" value="1"/>
</dbReference>
<feature type="compositionally biased region" description="Polar residues" evidence="24">
    <location>
        <begin position="1"/>
        <end position="11"/>
    </location>
</feature>
<name>A0AAD8I5C5_9APIA</name>
<evidence type="ECO:0000256" key="5">
    <source>
        <dbReference type="ARBA" id="ARBA00010330"/>
    </source>
</evidence>
<reference evidence="28" key="1">
    <citation type="submission" date="2023-02" db="EMBL/GenBank/DDBJ databases">
        <title>Genome of toxic invasive species Heracleum sosnowskyi carries increased number of genes despite the absence of recent whole-genome duplications.</title>
        <authorList>
            <person name="Schelkunov M."/>
            <person name="Shtratnikova V."/>
            <person name="Makarenko M."/>
            <person name="Klepikova A."/>
            <person name="Omelchenko D."/>
            <person name="Novikova G."/>
            <person name="Obukhova E."/>
            <person name="Bogdanov V."/>
            <person name="Penin A."/>
            <person name="Logacheva M."/>
        </authorList>
    </citation>
    <scope>NUCLEOTIDE SEQUENCE</scope>
    <source>
        <strain evidence="28">Hsosn_3</strain>
        <tissue evidence="28">Leaf</tissue>
    </source>
</reference>
<evidence type="ECO:0000256" key="20">
    <source>
        <dbReference type="ARBA" id="ARBA00024209"/>
    </source>
</evidence>
<keyword evidence="8" id="KW-0812">Transmembrane</keyword>
<keyword evidence="17" id="KW-0472">Membrane</keyword>
<dbReference type="PANTHER" id="PTHR43874:SF117">
    <property type="entry name" value="TWO-COMPONENT RESPONSE REGULATOR-LIKE APRR3"/>
    <property type="match status" value="1"/>
</dbReference>
<keyword evidence="16" id="KW-0090">Biological rhythms</keyword>
<evidence type="ECO:0000256" key="21">
    <source>
        <dbReference type="PROSITE-ProRule" id="PRU00169"/>
    </source>
</evidence>
<dbReference type="InterPro" id="IPR001841">
    <property type="entry name" value="Znf_RING"/>
</dbReference>
<dbReference type="CDD" id="cd16461">
    <property type="entry name" value="RING-H2_EL5-like"/>
    <property type="match status" value="1"/>
</dbReference>
<sequence>MGILRVSTNGSPRKGLEDQVSGEGQRLSEEKKSMTNDAAFDVNTNCTFQAQPVPLTKQQRVPGPVVRWERFLPVKTLSILLVENDDSTRHILSALLRNCSYEVTAVAHGLEAWKALEDPSNRIDLVLTEVVTPNLSGIDLLSKILSHKAFRSIPLIMMSSNDSMGIVFKCLSKGAVDFLVKPIRKNELKHLWQHVWRKCHTSGYSRSESGVMIQKPSSCSGNIGHTGNKFGGSAEDENWNTDLNGNNGSDNGSDTQISWSKRVVEVDSQRPIIRYKQLRDPPHTTCAHGVAYSRSEPRTNNWVPGTATWETYEEGDELVAMGKYLEIGIPIDQDLQVKEPNRKMQKTGMGNSKVFDSESKKDEENFEKRVAEVHTEELDVNLSKDYSGSVVVITNSIDPQMEGATSEADPYSKTTKDKTADYITEPLSLELDLNSRREPDSRHKNSDSKQMVLRHSDLSAFSRYGTAINIKQAPTGNVGSCSPPENSARINLQSNTDGTHNQCSNGSSNNDMGSTTDNNIFSKPAAFSDKKLPDAPSSAHLRSAFLSVKNLNDQSILPEIQDKIERPTVQVNSTEQQVQVQHRHHYHHYHHHHHHVHNGQQTQQIPDNNNLSMTNTAESASHFVPSEVLTSPIEGNAANYGLNTSASGSNNGTNGQNDNNIVRTDDGSGNDVDPNNMTRREAALHKFRQKRKNRCFDKKVRYQSRKKLAEERPRVKGHHIKHIYNSSLQHQIIVLHCLSLHHDLTRRSERSSSRSDIVAVNPADAENPGLDPQVLNIFPTFAYSVVKQYRKPKSGRDCAICLLEFQEDHILRLITICTHVFHQKCVDIWFKMHKTCPACRKKLELPADETSLPPDLDGDSVSLTIKDDDHEQKKKKKKSLFRSKSRDTYEDRALMAMYKFS</sequence>
<feature type="region of interest" description="Disordered" evidence="24">
    <location>
        <begin position="224"/>
        <end position="258"/>
    </location>
</feature>
<keyword evidence="18" id="KW-0804">Transcription</keyword>
<evidence type="ECO:0000256" key="12">
    <source>
        <dbReference type="ARBA" id="ARBA00022833"/>
    </source>
</evidence>
<evidence type="ECO:0000313" key="29">
    <source>
        <dbReference type="Proteomes" id="UP001237642"/>
    </source>
</evidence>
<evidence type="ECO:0000259" key="26">
    <source>
        <dbReference type="PROSITE" id="PS50110"/>
    </source>
</evidence>
<keyword evidence="12" id="KW-0862">Zinc</keyword>
<comment type="pathway">
    <text evidence="4">Protein modification; protein ubiquitination.</text>
</comment>
<dbReference type="GO" id="GO:0000160">
    <property type="term" value="P:phosphorelay signal transduction system"/>
    <property type="evidence" value="ECO:0007669"/>
    <property type="project" value="UniProtKB-KW"/>
</dbReference>
<feature type="region of interest" description="Disordered" evidence="24">
    <location>
        <begin position="472"/>
        <end position="522"/>
    </location>
</feature>
<dbReference type="EMBL" id="JAUIZM010000006">
    <property type="protein sequence ID" value="KAK1379103.1"/>
    <property type="molecule type" value="Genomic_DNA"/>
</dbReference>
<dbReference type="Gene3D" id="3.40.50.2300">
    <property type="match status" value="1"/>
</dbReference>
<dbReference type="EC" id="2.3.2.27" evidence="6"/>
<dbReference type="AlphaFoldDB" id="A0AAD8I5C5"/>
<dbReference type="InterPro" id="IPR013083">
    <property type="entry name" value="Znf_RING/FYVE/PHD"/>
</dbReference>
<feature type="compositionally biased region" description="Low complexity" evidence="24">
    <location>
        <begin position="240"/>
        <end position="255"/>
    </location>
</feature>
<dbReference type="PANTHER" id="PTHR43874">
    <property type="entry name" value="TWO-COMPONENT RESPONSE REGULATOR"/>
    <property type="match status" value="1"/>
</dbReference>
<evidence type="ECO:0000256" key="15">
    <source>
        <dbReference type="ARBA" id="ARBA00023015"/>
    </source>
</evidence>
<dbReference type="Proteomes" id="UP001237642">
    <property type="component" value="Unassembled WGS sequence"/>
</dbReference>
<dbReference type="PROSITE" id="PS51017">
    <property type="entry name" value="CCT"/>
    <property type="match status" value="1"/>
</dbReference>
<dbReference type="GO" id="GO:0005634">
    <property type="term" value="C:nucleus"/>
    <property type="evidence" value="ECO:0007669"/>
    <property type="project" value="UniProtKB-SubCell"/>
</dbReference>
<feature type="compositionally biased region" description="Basic residues" evidence="24">
    <location>
        <begin position="582"/>
        <end position="597"/>
    </location>
</feature>
<dbReference type="Gene3D" id="3.30.40.10">
    <property type="entry name" value="Zinc/RING finger domain, C3HC4 (zinc finger)"/>
    <property type="match status" value="1"/>
</dbReference>
<comment type="subcellular location">
    <subcellularLocation>
        <location evidence="3">Membrane</location>
        <topology evidence="3">Single-pass membrane protein</topology>
    </subcellularLocation>
    <subcellularLocation>
        <location evidence="2 23">Nucleus</location>
    </subcellularLocation>
</comment>
<protein>
    <recommendedName>
        <fullName evidence="6">RING-type E3 ubiquitin transferase</fullName>
        <ecNumber evidence="6">2.3.2.27</ecNumber>
    </recommendedName>
</protein>
<dbReference type="GO" id="GO:0061630">
    <property type="term" value="F:ubiquitin protein ligase activity"/>
    <property type="evidence" value="ECO:0007669"/>
    <property type="project" value="UniProtKB-EC"/>
</dbReference>
<evidence type="ECO:0000256" key="7">
    <source>
        <dbReference type="ARBA" id="ARBA00022679"/>
    </source>
</evidence>
<evidence type="ECO:0000256" key="2">
    <source>
        <dbReference type="ARBA" id="ARBA00004123"/>
    </source>
</evidence>
<dbReference type="PROSITE" id="PS50089">
    <property type="entry name" value="ZF_RING_2"/>
    <property type="match status" value="1"/>
</dbReference>
<evidence type="ECO:0000256" key="23">
    <source>
        <dbReference type="PROSITE-ProRule" id="PRU00357"/>
    </source>
</evidence>
<keyword evidence="9" id="KW-0479">Metal-binding</keyword>
<feature type="region of interest" description="Disordered" evidence="24">
    <location>
        <begin position="401"/>
        <end position="453"/>
    </location>
</feature>
<feature type="domain" description="Response regulatory" evidence="26">
    <location>
        <begin position="78"/>
        <end position="196"/>
    </location>
</feature>
<evidence type="ECO:0000256" key="6">
    <source>
        <dbReference type="ARBA" id="ARBA00012483"/>
    </source>
</evidence>
<evidence type="ECO:0000256" key="14">
    <source>
        <dbReference type="ARBA" id="ARBA00023012"/>
    </source>
</evidence>
<comment type="caution">
    <text evidence="21">Lacks conserved residue(s) required for the propagation of feature annotation.</text>
</comment>
<dbReference type="SMART" id="SM00184">
    <property type="entry name" value="RING"/>
    <property type="match status" value="1"/>
</dbReference>
<feature type="domain" description="RING-type" evidence="25">
    <location>
        <begin position="798"/>
        <end position="840"/>
    </location>
</feature>
<dbReference type="SMART" id="SM00448">
    <property type="entry name" value="REC"/>
    <property type="match status" value="1"/>
</dbReference>
<accession>A0AAD8I5C5</accession>
<evidence type="ECO:0000256" key="10">
    <source>
        <dbReference type="ARBA" id="ARBA00022771"/>
    </source>
</evidence>
<feature type="compositionally biased region" description="Polar residues" evidence="24">
    <location>
        <begin position="472"/>
        <end position="521"/>
    </location>
</feature>
<feature type="compositionally biased region" description="Low complexity" evidence="24">
    <location>
        <begin position="643"/>
        <end position="660"/>
    </location>
</feature>
<feature type="region of interest" description="Disordered" evidence="24">
    <location>
        <begin position="640"/>
        <end position="676"/>
    </location>
</feature>
<evidence type="ECO:0000256" key="1">
    <source>
        <dbReference type="ARBA" id="ARBA00000900"/>
    </source>
</evidence>
<dbReference type="InterPro" id="IPR010402">
    <property type="entry name" value="CCT_domain"/>
</dbReference>
<keyword evidence="11" id="KW-0833">Ubl conjugation pathway</keyword>
<feature type="region of interest" description="Disordered" evidence="24">
    <location>
        <begin position="1"/>
        <end position="32"/>
    </location>
</feature>
<feature type="domain" description="CCT" evidence="27">
    <location>
        <begin position="680"/>
        <end position="722"/>
    </location>
</feature>
<evidence type="ECO:0000256" key="17">
    <source>
        <dbReference type="ARBA" id="ARBA00023136"/>
    </source>
</evidence>
<evidence type="ECO:0000259" key="25">
    <source>
        <dbReference type="PROSITE" id="PS50089"/>
    </source>
</evidence>
<dbReference type="GO" id="GO:0008270">
    <property type="term" value="F:zinc ion binding"/>
    <property type="evidence" value="ECO:0007669"/>
    <property type="project" value="UniProtKB-KW"/>
</dbReference>
<dbReference type="Pfam" id="PF13639">
    <property type="entry name" value="zf-RING_2"/>
    <property type="match status" value="1"/>
</dbReference>
<reference evidence="28" key="2">
    <citation type="submission" date="2023-05" db="EMBL/GenBank/DDBJ databases">
        <authorList>
            <person name="Schelkunov M.I."/>
        </authorList>
    </citation>
    <scope>NUCLEOTIDE SEQUENCE</scope>
    <source>
        <strain evidence="28">Hsosn_3</strain>
        <tissue evidence="28">Leaf</tissue>
    </source>
</reference>
<evidence type="ECO:0000256" key="13">
    <source>
        <dbReference type="ARBA" id="ARBA00022989"/>
    </source>
</evidence>
<evidence type="ECO:0000256" key="4">
    <source>
        <dbReference type="ARBA" id="ARBA00004906"/>
    </source>
</evidence>
<feature type="region of interest" description="Disordered" evidence="24">
    <location>
        <begin position="342"/>
        <end position="361"/>
    </location>
</feature>
<proteinExistence type="inferred from homology"/>
<evidence type="ECO:0000256" key="24">
    <source>
        <dbReference type="SAM" id="MobiDB-lite"/>
    </source>
</evidence>
<dbReference type="FunFam" id="3.30.40.10:FF:000187">
    <property type="entry name" value="E3 ubiquitin-protein ligase ATL6"/>
    <property type="match status" value="1"/>
</dbReference>
<feature type="compositionally biased region" description="Basic and acidic residues" evidence="24">
    <location>
        <begin position="433"/>
        <end position="447"/>
    </location>
</feature>
<keyword evidence="10 22" id="KW-0863">Zinc-finger</keyword>
<dbReference type="PROSITE" id="PS50110">
    <property type="entry name" value="RESPONSE_REGULATORY"/>
    <property type="match status" value="1"/>
</dbReference>
<feature type="compositionally biased region" description="Basic residues" evidence="24">
    <location>
        <begin position="873"/>
        <end position="883"/>
    </location>
</feature>
<dbReference type="InterPro" id="IPR045279">
    <property type="entry name" value="ARR-like"/>
</dbReference>
<evidence type="ECO:0000313" key="28">
    <source>
        <dbReference type="EMBL" id="KAK1379103.1"/>
    </source>
</evidence>
<dbReference type="GO" id="GO:0048511">
    <property type="term" value="P:rhythmic process"/>
    <property type="evidence" value="ECO:0007669"/>
    <property type="project" value="UniProtKB-KW"/>
</dbReference>
<dbReference type="SUPFAM" id="SSF57850">
    <property type="entry name" value="RING/U-box"/>
    <property type="match status" value="1"/>
</dbReference>
<keyword evidence="14" id="KW-0902">Two-component regulatory system</keyword>
<feature type="region of interest" description="Disordered" evidence="24">
    <location>
        <begin position="582"/>
        <end position="610"/>
    </location>
</feature>
<keyword evidence="13" id="KW-1133">Transmembrane helix</keyword>
<comment type="caution">
    <text evidence="28">The sequence shown here is derived from an EMBL/GenBank/DDBJ whole genome shotgun (WGS) entry which is preliminary data.</text>
</comment>
<feature type="region of interest" description="Disordered" evidence="24">
    <location>
        <begin position="850"/>
        <end position="885"/>
    </location>
</feature>
<evidence type="ECO:0000259" key="27">
    <source>
        <dbReference type="PROSITE" id="PS51017"/>
    </source>
</evidence>
<organism evidence="28 29">
    <name type="scientific">Heracleum sosnowskyi</name>
    <dbReference type="NCBI Taxonomy" id="360622"/>
    <lineage>
        <taxon>Eukaryota</taxon>
        <taxon>Viridiplantae</taxon>
        <taxon>Streptophyta</taxon>
        <taxon>Embryophyta</taxon>
        <taxon>Tracheophyta</taxon>
        <taxon>Spermatophyta</taxon>
        <taxon>Magnoliopsida</taxon>
        <taxon>eudicotyledons</taxon>
        <taxon>Gunneridae</taxon>
        <taxon>Pentapetalae</taxon>
        <taxon>asterids</taxon>
        <taxon>campanulids</taxon>
        <taxon>Apiales</taxon>
        <taxon>Apiaceae</taxon>
        <taxon>Apioideae</taxon>
        <taxon>apioid superclade</taxon>
        <taxon>Tordylieae</taxon>
        <taxon>Tordyliinae</taxon>
        <taxon>Heracleum</taxon>
    </lineage>
</organism>